<feature type="non-terminal residue" evidence="2">
    <location>
        <position position="94"/>
    </location>
</feature>
<accession>A0A6A4HBS3</accession>
<evidence type="ECO:0000256" key="1">
    <source>
        <dbReference type="SAM" id="SignalP"/>
    </source>
</evidence>
<feature type="non-terminal residue" evidence="2">
    <location>
        <position position="1"/>
    </location>
</feature>
<dbReference type="OrthoDB" id="3359487at2759"/>
<reference evidence="2" key="1">
    <citation type="journal article" date="2019" name="Environ. Microbiol.">
        <title>Fungal ecological strategies reflected in gene transcription - a case study of two litter decomposers.</title>
        <authorList>
            <person name="Barbi F."/>
            <person name="Kohler A."/>
            <person name="Barry K."/>
            <person name="Baskaran P."/>
            <person name="Daum C."/>
            <person name="Fauchery L."/>
            <person name="Ihrmark K."/>
            <person name="Kuo A."/>
            <person name="LaButti K."/>
            <person name="Lipzen A."/>
            <person name="Morin E."/>
            <person name="Grigoriev I.V."/>
            <person name="Henrissat B."/>
            <person name="Lindahl B."/>
            <person name="Martin F."/>
        </authorList>
    </citation>
    <scope>NUCLEOTIDE SEQUENCE</scope>
    <source>
        <strain evidence="2">JB14</strain>
    </source>
</reference>
<feature type="signal peptide" evidence="1">
    <location>
        <begin position="1"/>
        <end position="19"/>
    </location>
</feature>
<keyword evidence="1" id="KW-0732">Signal</keyword>
<keyword evidence="3" id="KW-1185">Reference proteome</keyword>
<dbReference type="AlphaFoldDB" id="A0A6A4HBS3"/>
<sequence>LQAFKDVTLFCLLDSATLASVIPVMDKLGQLLTSAVLRKDKSKVLLTAPVKTALLAAKCTLNCYYATTNNLHVYRLAMILHPQYKLVYFKQHGW</sequence>
<evidence type="ECO:0000313" key="2">
    <source>
        <dbReference type="EMBL" id="KAE9395742.1"/>
    </source>
</evidence>
<feature type="chain" id="PRO_5025456065" evidence="1">
    <location>
        <begin position="20"/>
        <end position="94"/>
    </location>
</feature>
<dbReference type="EMBL" id="ML769526">
    <property type="protein sequence ID" value="KAE9395742.1"/>
    <property type="molecule type" value="Genomic_DNA"/>
</dbReference>
<gene>
    <name evidence="2" type="ORF">BT96DRAFT_756527</name>
</gene>
<proteinExistence type="predicted"/>
<dbReference type="Proteomes" id="UP000799118">
    <property type="component" value="Unassembled WGS sequence"/>
</dbReference>
<evidence type="ECO:0000313" key="3">
    <source>
        <dbReference type="Proteomes" id="UP000799118"/>
    </source>
</evidence>
<protein>
    <submittedName>
        <fullName evidence="2">Uncharacterized protein</fullName>
    </submittedName>
</protein>
<name>A0A6A4HBS3_9AGAR</name>
<organism evidence="2 3">
    <name type="scientific">Gymnopus androsaceus JB14</name>
    <dbReference type="NCBI Taxonomy" id="1447944"/>
    <lineage>
        <taxon>Eukaryota</taxon>
        <taxon>Fungi</taxon>
        <taxon>Dikarya</taxon>
        <taxon>Basidiomycota</taxon>
        <taxon>Agaricomycotina</taxon>
        <taxon>Agaricomycetes</taxon>
        <taxon>Agaricomycetidae</taxon>
        <taxon>Agaricales</taxon>
        <taxon>Marasmiineae</taxon>
        <taxon>Omphalotaceae</taxon>
        <taxon>Gymnopus</taxon>
    </lineage>
</organism>